<keyword evidence="3" id="KW-1185">Reference proteome</keyword>
<evidence type="ECO:0008006" key="4">
    <source>
        <dbReference type="Google" id="ProtNLM"/>
    </source>
</evidence>
<evidence type="ECO:0000313" key="3">
    <source>
        <dbReference type="Proteomes" id="UP000198670"/>
    </source>
</evidence>
<dbReference type="Proteomes" id="UP000198670">
    <property type="component" value="Unassembled WGS sequence"/>
</dbReference>
<dbReference type="EMBL" id="FOQO01000015">
    <property type="protein sequence ID" value="SFJ88032.1"/>
    <property type="molecule type" value="Genomic_DNA"/>
</dbReference>
<sequence length="405" mass="46501">MQETQTSEIIKFEEINGLMMSAPEVLQKNQSLNAKAVAKATALRDTIEGQGMSDELDSELNKWMSSAKDADALLKQRRSPITQIANQLIKAFTSLEHPFDATKKDSFYSVFQVYRNGWAKKKADEQKAKEAEILRRQNIEKEKITLKAEIERQVREAYSHKLYEWKNWVNNVLVNMTLQNFDESRAKLENLTIDYPRDKFLMLPVNVTAIYLHVTESGKLIGDIKESLYQELSANFHENMEDLKQRTIDQLPSKKRELENMAKASAEQKALLEAQAEKRRQEEADKLKAEQEAQQKADAARIEAEKQLQTAGTLFDSAAQLAEVKEDAGKVRQGYNIEVLNPAGWGAIFFFWFEKEGQSMNVADMEKKTFKQLKTFCEKYAHKHGEKIANEAVVYEEEFKAVVTK</sequence>
<evidence type="ECO:0000256" key="1">
    <source>
        <dbReference type="SAM" id="MobiDB-lite"/>
    </source>
</evidence>
<gene>
    <name evidence="2" type="ORF">SAMN05444682_115112</name>
</gene>
<dbReference type="AlphaFoldDB" id="A0A1I3UYQ1"/>
<protein>
    <recommendedName>
        <fullName evidence="4">DUF1351 domain-containing protein</fullName>
    </recommendedName>
</protein>
<organism evidence="2 3">
    <name type="scientific">Parapedobacter indicus</name>
    <dbReference type="NCBI Taxonomy" id="1477437"/>
    <lineage>
        <taxon>Bacteria</taxon>
        <taxon>Pseudomonadati</taxon>
        <taxon>Bacteroidota</taxon>
        <taxon>Sphingobacteriia</taxon>
        <taxon>Sphingobacteriales</taxon>
        <taxon>Sphingobacteriaceae</taxon>
        <taxon>Parapedobacter</taxon>
    </lineage>
</organism>
<name>A0A1I3UYQ1_9SPHI</name>
<dbReference type="RefSeq" id="WP_090632072.1">
    <property type="nucleotide sequence ID" value="NZ_FOQO01000015.1"/>
</dbReference>
<reference evidence="2 3" key="1">
    <citation type="submission" date="2016-10" db="EMBL/GenBank/DDBJ databases">
        <authorList>
            <person name="de Groot N.N."/>
        </authorList>
    </citation>
    <scope>NUCLEOTIDE SEQUENCE [LARGE SCALE GENOMIC DNA]</scope>
    <source>
        <strain evidence="2 3">RK1</strain>
    </source>
</reference>
<evidence type="ECO:0000313" key="2">
    <source>
        <dbReference type="EMBL" id="SFJ88032.1"/>
    </source>
</evidence>
<proteinExistence type="predicted"/>
<dbReference type="OrthoDB" id="794334at2"/>
<accession>A0A1I3UYQ1</accession>
<dbReference type="STRING" id="1477437.SAMN05444682_115112"/>
<feature type="region of interest" description="Disordered" evidence="1">
    <location>
        <begin position="276"/>
        <end position="296"/>
    </location>
</feature>